<accession>A0A9D4D926</accession>
<sequence>MPAGFSTVAGSAYLSMRQRRLMSSQSDGPEYRSINHVGYSSHNSYGKIHRATSFDTPEPKDATDQIQIDAANYLEPKSCHAPHYIEFLPDHQTANYVYDADGNRLRSEGSKSELSANTTGIIKKGPNYVQTTVKENFQVYSSNYGKFVNQKESSSTMDVENDSEVKQIFAHQKNSADSVIMKSMETVNLGRESAQSSIIQCSNTLNSQILNAPSGISNLSNRSFVRKQRLDSSNSIKSFDSVQTEPAYATYNRGKLYSTSSSRSNYSMSNISESAVEQISPISIPEIIPDPVAQQFWVNNARDCNNLKTKNPDLLEYLNMLSRSQIYPENAGPLAGYDIVNASLV</sequence>
<gene>
    <name evidence="1" type="ORF">DPMN_046140</name>
</gene>
<dbReference type="Proteomes" id="UP000828390">
    <property type="component" value="Unassembled WGS sequence"/>
</dbReference>
<evidence type="ECO:0000313" key="1">
    <source>
        <dbReference type="EMBL" id="KAH3739488.1"/>
    </source>
</evidence>
<reference evidence="1" key="1">
    <citation type="journal article" date="2019" name="bioRxiv">
        <title>The Genome of the Zebra Mussel, Dreissena polymorpha: A Resource for Invasive Species Research.</title>
        <authorList>
            <person name="McCartney M.A."/>
            <person name="Auch B."/>
            <person name="Kono T."/>
            <person name="Mallez S."/>
            <person name="Zhang Y."/>
            <person name="Obille A."/>
            <person name="Becker A."/>
            <person name="Abrahante J.E."/>
            <person name="Garbe J."/>
            <person name="Badalamenti J.P."/>
            <person name="Herman A."/>
            <person name="Mangelson H."/>
            <person name="Liachko I."/>
            <person name="Sullivan S."/>
            <person name="Sone E.D."/>
            <person name="Koren S."/>
            <person name="Silverstein K.A.T."/>
            <person name="Beckman K.B."/>
            <person name="Gohl D.M."/>
        </authorList>
    </citation>
    <scope>NUCLEOTIDE SEQUENCE</scope>
    <source>
        <strain evidence="1">Duluth1</strain>
        <tissue evidence="1">Whole animal</tissue>
    </source>
</reference>
<evidence type="ECO:0000313" key="2">
    <source>
        <dbReference type="Proteomes" id="UP000828390"/>
    </source>
</evidence>
<protein>
    <submittedName>
        <fullName evidence="1">Uncharacterized protein</fullName>
    </submittedName>
</protein>
<organism evidence="1 2">
    <name type="scientific">Dreissena polymorpha</name>
    <name type="common">Zebra mussel</name>
    <name type="synonym">Mytilus polymorpha</name>
    <dbReference type="NCBI Taxonomy" id="45954"/>
    <lineage>
        <taxon>Eukaryota</taxon>
        <taxon>Metazoa</taxon>
        <taxon>Spiralia</taxon>
        <taxon>Lophotrochozoa</taxon>
        <taxon>Mollusca</taxon>
        <taxon>Bivalvia</taxon>
        <taxon>Autobranchia</taxon>
        <taxon>Heteroconchia</taxon>
        <taxon>Euheterodonta</taxon>
        <taxon>Imparidentia</taxon>
        <taxon>Neoheterodontei</taxon>
        <taxon>Myida</taxon>
        <taxon>Dreissenoidea</taxon>
        <taxon>Dreissenidae</taxon>
        <taxon>Dreissena</taxon>
    </lineage>
</organism>
<dbReference type="AlphaFoldDB" id="A0A9D4D926"/>
<proteinExistence type="predicted"/>
<keyword evidence="2" id="KW-1185">Reference proteome</keyword>
<name>A0A9D4D926_DREPO</name>
<comment type="caution">
    <text evidence="1">The sequence shown here is derived from an EMBL/GenBank/DDBJ whole genome shotgun (WGS) entry which is preliminary data.</text>
</comment>
<dbReference type="EMBL" id="JAIWYP010000011">
    <property type="protein sequence ID" value="KAH3739488.1"/>
    <property type="molecule type" value="Genomic_DNA"/>
</dbReference>
<reference evidence="1" key="2">
    <citation type="submission" date="2020-11" db="EMBL/GenBank/DDBJ databases">
        <authorList>
            <person name="McCartney M.A."/>
            <person name="Auch B."/>
            <person name="Kono T."/>
            <person name="Mallez S."/>
            <person name="Becker A."/>
            <person name="Gohl D.M."/>
            <person name="Silverstein K.A.T."/>
            <person name="Koren S."/>
            <person name="Bechman K.B."/>
            <person name="Herman A."/>
            <person name="Abrahante J.E."/>
            <person name="Garbe J."/>
        </authorList>
    </citation>
    <scope>NUCLEOTIDE SEQUENCE</scope>
    <source>
        <strain evidence="1">Duluth1</strain>
        <tissue evidence="1">Whole animal</tissue>
    </source>
</reference>